<dbReference type="AlphaFoldDB" id="A0A7S1YBM0"/>
<gene>
    <name evidence="2" type="ORF">GOCE00092_LOCUS17621</name>
</gene>
<dbReference type="NCBIfam" id="TIGR01409">
    <property type="entry name" value="TAT_signal_seq"/>
    <property type="match status" value="1"/>
</dbReference>
<feature type="chain" id="PRO_5030784849" description="Peptide-methionine (R)-S-oxide reductase" evidence="1">
    <location>
        <begin position="17"/>
        <end position="212"/>
    </location>
</feature>
<dbReference type="InterPro" id="IPR011057">
    <property type="entry name" value="Mss4-like_sf"/>
</dbReference>
<dbReference type="EMBL" id="HBGK01034000">
    <property type="protein sequence ID" value="CAD9292536.1"/>
    <property type="molecule type" value="Transcribed_RNA"/>
</dbReference>
<sequence length="212" mass="22847">MKIIVVLSLLVGSADALMSSSSRRAFLNECASMGGAALTGTAALVTSRPAQAFDVGGNLVFGDESIMSNKAHGTSDQPVQAALQYGVPNKLADKICNFNRRYAESGGYFQSTDFEEKVLQAKAPITFYDSVTGKPLFQAPIGRSPQEFISESRQHGWPSFRDQEVVWENVRVLKSSGETVSVDGTHLGHDLPDRTGNRYCINLVSIAGQPMA</sequence>
<feature type="signal peptide" evidence="1">
    <location>
        <begin position="1"/>
        <end position="16"/>
    </location>
</feature>
<reference evidence="2" key="1">
    <citation type="submission" date="2021-01" db="EMBL/GenBank/DDBJ databases">
        <authorList>
            <person name="Corre E."/>
            <person name="Pelletier E."/>
            <person name="Niang G."/>
            <person name="Scheremetjew M."/>
            <person name="Finn R."/>
            <person name="Kale V."/>
            <person name="Holt S."/>
            <person name="Cochrane G."/>
            <person name="Meng A."/>
            <person name="Brown T."/>
            <person name="Cohen L."/>
        </authorList>
    </citation>
    <scope>NUCLEOTIDE SEQUENCE</scope>
    <source>
        <strain evidence="2">CCMP 410</strain>
    </source>
</reference>
<dbReference type="SUPFAM" id="SSF51316">
    <property type="entry name" value="Mss4-like"/>
    <property type="match status" value="1"/>
</dbReference>
<proteinExistence type="predicted"/>
<dbReference type="PROSITE" id="PS51318">
    <property type="entry name" value="TAT"/>
    <property type="match status" value="1"/>
</dbReference>
<dbReference type="InterPro" id="IPR006311">
    <property type="entry name" value="TAT_signal"/>
</dbReference>
<dbReference type="Gene3D" id="2.170.150.20">
    <property type="entry name" value="Peptide methionine sulfoxide reductase"/>
    <property type="match status" value="1"/>
</dbReference>
<protein>
    <recommendedName>
        <fullName evidence="3">Peptide-methionine (R)-S-oxide reductase</fullName>
    </recommendedName>
</protein>
<name>A0A7S1YBM0_9STRA</name>
<keyword evidence="1" id="KW-0732">Signal</keyword>
<evidence type="ECO:0008006" key="3">
    <source>
        <dbReference type="Google" id="ProtNLM"/>
    </source>
</evidence>
<organism evidence="2">
    <name type="scientific">Grammatophora oceanica</name>
    <dbReference type="NCBI Taxonomy" id="210454"/>
    <lineage>
        <taxon>Eukaryota</taxon>
        <taxon>Sar</taxon>
        <taxon>Stramenopiles</taxon>
        <taxon>Ochrophyta</taxon>
        <taxon>Bacillariophyta</taxon>
        <taxon>Fragilariophyceae</taxon>
        <taxon>Fragilariophycidae</taxon>
        <taxon>Rhabdonematales</taxon>
        <taxon>Grammatophoraceae</taxon>
        <taxon>Grammatophora</taxon>
    </lineage>
</organism>
<dbReference type="InterPro" id="IPR019546">
    <property type="entry name" value="TAT_signal_bac_arc"/>
</dbReference>
<evidence type="ECO:0000256" key="1">
    <source>
        <dbReference type="SAM" id="SignalP"/>
    </source>
</evidence>
<accession>A0A7S1YBM0</accession>
<evidence type="ECO:0000313" key="2">
    <source>
        <dbReference type="EMBL" id="CAD9292536.1"/>
    </source>
</evidence>